<evidence type="ECO:0000256" key="1">
    <source>
        <dbReference type="ARBA" id="ARBA00000900"/>
    </source>
</evidence>
<feature type="signal peptide" evidence="15">
    <location>
        <begin position="1"/>
        <end position="19"/>
    </location>
</feature>
<feature type="chain" id="PRO_5023064491" description="RING-type E3 ubiquitin transferase" evidence="15">
    <location>
        <begin position="20"/>
        <end position="311"/>
    </location>
</feature>
<keyword evidence="13" id="KW-0472">Membrane</keyword>
<organism evidence="17">
    <name type="scientific">Davidia involucrata</name>
    <name type="common">Dove tree</name>
    <dbReference type="NCBI Taxonomy" id="16924"/>
    <lineage>
        <taxon>Eukaryota</taxon>
        <taxon>Viridiplantae</taxon>
        <taxon>Streptophyta</taxon>
        <taxon>Embryophyta</taxon>
        <taxon>Tracheophyta</taxon>
        <taxon>Spermatophyta</taxon>
        <taxon>Magnoliopsida</taxon>
        <taxon>eudicotyledons</taxon>
        <taxon>Gunneridae</taxon>
        <taxon>Pentapetalae</taxon>
        <taxon>asterids</taxon>
        <taxon>Cornales</taxon>
        <taxon>Nyssaceae</taxon>
        <taxon>Davidia</taxon>
    </lineage>
</organism>
<dbReference type="Pfam" id="PF13947">
    <property type="entry name" value="GUB_WAK_bind"/>
    <property type="match status" value="1"/>
</dbReference>
<keyword evidence="11" id="KW-0862">Zinc</keyword>
<keyword evidence="7" id="KW-0479">Metal-binding</keyword>
<evidence type="ECO:0000256" key="14">
    <source>
        <dbReference type="ARBA" id="ARBA00024209"/>
    </source>
</evidence>
<dbReference type="InterPro" id="IPR046948">
    <property type="entry name" value="ATL20-22-like"/>
</dbReference>
<evidence type="ECO:0000256" key="7">
    <source>
        <dbReference type="ARBA" id="ARBA00022723"/>
    </source>
</evidence>
<proteinExistence type="inferred from homology"/>
<keyword evidence="10" id="KW-0833">Ubl conjugation pathway</keyword>
<dbReference type="InterPro" id="IPR025287">
    <property type="entry name" value="WAK_GUB"/>
</dbReference>
<evidence type="ECO:0000313" key="17">
    <source>
        <dbReference type="EMBL" id="MPA32950.1"/>
    </source>
</evidence>
<keyword evidence="8 15" id="KW-0732">Signal</keyword>
<dbReference type="GO" id="GO:0030247">
    <property type="term" value="F:polysaccharide binding"/>
    <property type="evidence" value="ECO:0007669"/>
    <property type="project" value="InterPro"/>
</dbReference>
<keyword evidence="12" id="KW-1133">Transmembrane helix</keyword>
<dbReference type="EMBL" id="GHES01002391">
    <property type="protein sequence ID" value="MPA32950.1"/>
    <property type="molecule type" value="Transcribed_RNA"/>
</dbReference>
<keyword evidence="5" id="KW-0808">Transferase</keyword>
<keyword evidence="9" id="KW-0863">Zinc-finger</keyword>
<gene>
    <name evidence="17" type="ORF">Din_002391</name>
</gene>
<evidence type="ECO:0000256" key="12">
    <source>
        <dbReference type="ARBA" id="ARBA00022989"/>
    </source>
</evidence>
<keyword evidence="6" id="KW-0812">Transmembrane</keyword>
<evidence type="ECO:0000256" key="8">
    <source>
        <dbReference type="ARBA" id="ARBA00022729"/>
    </source>
</evidence>
<evidence type="ECO:0000256" key="11">
    <source>
        <dbReference type="ARBA" id="ARBA00022833"/>
    </source>
</evidence>
<sequence>MDVFKLFIVFSLIFLGTEAFDANCTSVMKCGLDIQFPFRVQGQRSQLCDHPGFELVCKRNKTIIQFPSYGDLVVKSISYDIRKLDLLDPKNCVHEVFLNLNLSLTPFHYYYVVKNYTYLNCSAVLSPSFAQVPCLSGFGYHVYVVESSLAIPASCKAVKTIAIPFSYSPYLSDNSFGLGLTWDSAGCKYSEAEGFRSKCFKIAHGKVFSISIFIFMVATLITVKTSCYKKLDKKNNKSQLEVVKFLGNYERFKPARDHEAGVKGLSNQIETAGHENTKSDFKVKLLNETCISIYEQTGNDGKGSMNEAEPE</sequence>
<evidence type="ECO:0000256" key="4">
    <source>
        <dbReference type="ARBA" id="ARBA00012483"/>
    </source>
</evidence>
<dbReference type="GO" id="GO:0016020">
    <property type="term" value="C:membrane"/>
    <property type="evidence" value="ECO:0007669"/>
    <property type="project" value="UniProtKB-SubCell"/>
</dbReference>
<evidence type="ECO:0000256" key="15">
    <source>
        <dbReference type="SAM" id="SignalP"/>
    </source>
</evidence>
<comment type="catalytic activity">
    <reaction evidence="1">
        <text>S-ubiquitinyl-[E2 ubiquitin-conjugating enzyme]-L-cysteine + [acceptor protein]-L-lysine = [E2 ubiquitin-conjugating enzyme]-L-cysteine + N(6)-ubiquitinyl-[acceptor protein]-L-lysine.</text>
        <dbReference type="EC" id="2.3.2.27"/>
    </reaction>
</comment>
<comment type="subcellular location">
    <subcellularLocation>
        <location evidence="2">Membrane</location>
        <topology evidence="2">Single-pass membrane protein</topology>
    </subcellularLocation>
</comment>
<evidence type="ECO:0000256" key="9">
    <source>
        <dbReference type="ARBA" id="ARBA00022771"/>
    </source>
</evidence>
<dbReference type="AlphaFoldDB" id="A0A5B6YMB7"/>
<reference evidence="17" key="1">
    <citation type="submission" date="2019-08" db="EMBL/GenBank/DDBJ databases">
        <title>Reference gene set and small RNA set construction with multiple tissues from Davidia involucrata Baill.</title>
        <authorList>
            <person name="Yang H."/>
            <person name="Zhou C."/>
            <person name="Li G."/>
            <person name="Wang J."/>
            <person name="Gao P."/>
            <person name="Wang M."/>
            <person name="Wang R."/>
            <person name="Zhao Y."/>
        </authorList>
    </citation>
    <scope>NUCLEOTIDE SEQUENCE</scope>
    <source>
        <tissue evidence="17">Mixed with DoveR01_LX</tissue>
    </source>
</reference>
<accession>A0A5B6YMB7</accession>
<comment type="pathway">
    <text evidence="3">Protein modification; protein ubiquitination.</text>
</comment>
<protein>
    <recommendedName>
        <fullName evidence="4">RING-type E3 ubiquitin transferase</fullName>
        <ecNumber evidence="4">2.3.2.27</ecNumber>
    </recommendedName>
</protein>
<dbReference type="EC" id="2.3.2.27" evidence="4"/>
<dbReference type="PANTHER" id="PTHR46279">
    <property type="entry name" value="RING/U-BOX SUPERFAMILY PROTEIN"/>
    <property type="match status" value="1"/>
</dbReference>
<evidence type="ECO:0000259" key="16">
    <source>
        <dbReference type="Pfam" id="PF13947"/>
    </source>
</evidence>
<comment type="similarity">
    <text evidence="14">Belongs to the RING-type zinc finger family. ATL subfamily.</text>
</comment>
<feature type="domain" description="Wall-associated receptor kinase galacturonan-binding" evidence="16">
    <location>
        <begin position="24"/>
        <end position="85"/>
    </location>
</feature>
<evidence type="ECO:0000256" key="2">
    <source>
        <dbReference type="ARBA" id="ARBA00004167"/>
    </source>
</evidence>
<name>A0A5B6YMB7_DAVIN</name>
<evidence type="ECO:0000256" key="10">
    <source>
        <dbReference type="ARBA" id="ARBA00022786"/>
    </source>
</evidence>
<dbReference type="GO" id="GO:0008270">
    <property type="term" value="F:zinc ion binding"/>
    <property type="evidence" value="ECO:0007669"/>
    <property type="project" value="UniProtKB-KW"/>
</dbReference>
<evidence type="ECO:0000256" key="5">
    <source>
        <dbReference type="ARBA" id="ARBA00022679"/>
    </source>
</evidence>
<dbReference type="GO" id="GO:0061630">
    <property type="term" value="F:ubiquitin protein ligase activity"/>
    <property type="evidence" value="ECO:0007669"/>
    <property type="project" value="UniProtKB-EC"/>
</dbReference>
<evidence type="ECO:0000256" key="3">
    <source>
        <dbReference type="ARBA" id="ARBA00004906"/>
    </source>
</evidence>
<evidence type="ECO:0000256" key="6">
    <source>
        <dbReference type="ARBA" id="ARBA00022692"/>
    </source>
</evidence>
<evidence type="ECO:0000256" key="13">
    <source>
        <dbReference type="ARBA" id="ARBA00023136"/>
    </source>
</evidence>
<dbReference type="PANTHER" id="PTHR46279:SF12">
    <property type="entry name" value="RING-TYPE E3 UBIQUITIN TRANSFERASE"/>
    <property type="match status" value="1"/>
</dbReference>